<accession>A0A1B6E9G1</accession>
<evidence type="ECO:0000313" key="2">
    <source>
        <dbReference type="EMBL" id="JAS34494.1"/>
    </source>
</evidence>
<name>A0A1B6E9G1_9HEMI</name>
<proteinExistence type="predicted"/>
<feature type="region of interest" description="Disordered" evidence="1">
    <location>
        <begin position="20"/>
        <end position="40"/>
    </location>
</feature>
<dbReference type="GO" id="GO:0005739">
    <property type="term" value="C:mitochondrion"/>
    <property type="evidence" value="ECO:0007669"/>
    <property type="project" value="InterPro"/>
</dbReference>
<protein>
    <submittedName>
        <fullName evidence="2">Uncharacterized protein</fullName>
    </submittedName>
</protein>
<dbReference type="InterPro" id="IPR026193">
    <property type="entry name" value="NDUFV3"/>
</dbReference>
<dbReference type="EMBL" id="GEDC01002804">
    <property type="protein sequence ID" value="JAS34494.1"/>
    <property type="molecule type" value="Transcribed_RNA"/>
</dbReference>
<gene>
    <name evidence="2" type="ORF">g.2176</name>
</gene>
<sequence>MRITVIQQFLRLSRFPRYFSSESSKSASPTANTGSSVKSNVTGLSSNVLSVPTNEVGPGASKSGKYKNPEYFCYNTTSFFEAEIEMLKYRCPQPSALKK</sequence>
<dbReference type="Pfam" id="PF15880">
    <property type="entry name" value="NDUFV3"/>
    <property type="match status" value="1"/>
</dbReference>
<dbReference type="AlphaFoldDB" id="A0A1B6E9G1"/>
<dbReference type="GO" id="GO:0045271">
    <property type="term" value="C:respiratory chain complex I"/>
    <property type="evidence" value="ECO:0007669"/>
    <property type="project" value="InterPro"/>
</dbReference>
<evidence type="ECO:0000256" key="1">
    <source>
        <dbReference type="SAM" id="MobiDB-lite"/>
    </source>
</evidence>
<organism evidence="2">
    <name type="scientific">Clastoptera arizonana</name>
    <name type="common">Arizona spittle bug</name>
    <dbReference type="NCBI Taxonomy" id="38151"/>
    <lineage>
        <taxon>Eukaryota</taxon>
        <taxon>Metazoa</taxon>
        <taxon>Ecdysozoa</taxon>
        <taxon>Arthropoda</taxon>
        <taxon>Hexapoda</taxon>
        <taxon>Insecta</taxon>
        <taxon>Pterygota</taxon>
        <taxon>Neoptera</taxon>
        <taxon>Paraneoptera</taxon>
        <taxon>Hemiptera</taxon>
        <taxon>Auchenorrhyncha</taxon>
        <taxon>Cercopoidea</taxon>
        <taxon>Clastopteridae</taxon>
        <taxon>Clastoptera</taxon>
    </lineage>
</organism>
<feature type="compositionally biased region" description="Polar residues" evidence="1">
    <location>
        <begin position="29"/>
        <end position="40"/>
    </location>
</feature>
<reference evidence="2" key="1">
    <citation type="submission" date="2015-12" db="EMBL/GenBank/DDBJ databases">
        <title>De novo transcriptome assembly of four potential Pierce s Disease insect vectors from Arizona vineyards.</title>
        <authorList>
            <person name="Tassone E.E."/>
        </authorList>
    </citation>
    <scope>NUCLEOTIDE SEQUENCE</scope>
</reference>